<dbReference type="CDD" id="cd00555">
    <property type="entry name" value="Maf"/>
    <property type="match status" value="1"/>
</dbReference>
<dbReference type="FunFam" id="3.90.950.10:FF:000005">
    <property type="entry name" value="7-methyl-GTP pyrophosphatase"/>
    <property type="match status" value="1"/>
</dbReference>
<evidence type="ECO:0000256" key="2">
    <source>
        <dbReference type="ARBA" id="ARBA00004496"/>
    </source>
</evidence>
<sequence length="191" mass="21813">MENQLILASSSPRRQELLKQVKIPFTVRIPAVDESLNKTLDPHEKVAQLALLKGRHVMIENEKEVVLAADTIVAFQNRIFEKPENKEEAKEMITALSGKVHEVYTGVVIKSNQKERVFVEKTEVEFWQLHDEEINSYISSDEPYDKAGGYGIQSIGSMFVKGIKGDYYNVVGLPVSWVVRELQKFLVYPDF</sequence>
<comment type="catalytic activity">
    <reaction evidence="6">
        <text>UTP + H2O = UMP + diphosphate + H(+)</text>
        <dbReference type="Rhea" id="RHEA:29395"/>
        <dbReference type="ChEBI" id="CHEBI:15377"/>
        <dbReference type="ChEBI" id="CHEBI:15378"/>
        <dbReference type="ChEBI" id="CHEBI:33019"/>
        <dbReference type="ChEBI" id="CHEBI:46398"/>
        <dbReference type="ChEBI" id="CHEBI:57865"/>
        <dbReference type="EC" id="3.6.1.9"/>
    </reaction>
</comment>
<dbReference type="PANTHER" id="PTHR43213:SF5">
    <property type="entry name" value="BIFUNCTIONAL DTTP_UTP PYROPHOSPHATASE_METHYLTRANSFERASE PROTEIN-RELATED"/>
    <property type="match status" value="1"/>
</dbReference>
<feature type="site" description="Important for substrate specificity" evidence="6">
    <location>
        <position position="153"/>
    </location>
</feature>
<dbReference type="Proteomes" id="UP000199687">
    <property type="component" value="Unassembled WGS sequence"/>
</dbReference>
<comment type="similarity">
    <text evidence="6">Belongs to the Maf family. YhdE subfamily.</text>
</comment>
<dbReference type="GO" id="GO:0009117">
    <property type="term" value="P:nucleotide metabolic process"/>
    <property type="evidence" value="ECO:0007669"/>
    <property type="project" value="UniProtKB-KW"/>
</dbReference>
<keyword evidence="4 6" id="KW-0378">Hydrolase</keyword>
<dbReference type="GO" id="GO:0036218">
    <property type="term" value="F:dTTP diphosphatase activity"/>
    <property type="evidence" value="ECO:0007669"/>
    <property type="project" value="RHEA"/>
</dbReference>
<feature type="site" description="Important for substrate specificity" evidence="6">
    <location>
        <position position="13"/>
    </location>
</feature>
<protein>
    <recommendedName>
        <fullName evidence="6">dTTP/UTP pyrophosphatase</fullName>
        <shortName evidence="6">dTTPase/UTPase</shortName>
        <ecNumber evidence="6">3.6.1.9</ecNumber>
    </recommendedName>
    <alternativeName>
        <fullName evidence="6">Nucleoside triphosphate pyrophosphatase</fullName>
    </alternativeName>
    <alternativeName>
        <fullName evidence="6">Nucleotide pyrophosphatase</fullName>
        <shortName evidence="6">Nucleotide PPase</shortName>
    </alternativeName>
</protein>
<dbReference type="STRING" id="531814.SAMN04487944_102157"/>
<evidence type="ECO:0000313" key="7">
    <source>
        <dbReference type="EMBL" id="SER27118.1"/>
    </source>
</evidence>
<comment type="subcellular location">
    <subcellularLocation>
        <location evidence="2 6">Cytoplasm</location>
    </subcellularLocation>
</comment>
<evidence type="ECO:0000313" key="8">
    <source>
        <dbReference type="Proteomes" id="UP000199687"/>
    </source>
</evidence>
<feature type="site" description="Important for substrate specificity" evidence="6">
    <location>
        <position position="71"/>
    </location>
</feature>
<feature type="active site" description="Proton acceptor" evidence="6">
    <location>
        <position position="70"/>
    </location>
</feature>
<dbReference type="OrthoDB" id="9807767at2"/>
<dbReference type="EMBL" id="FOGL01000002">
    <property type="protein sequence ID" value="SER27118.1"/>
    <property type="molecule type" value="Genomic_DNA"/>
</dbReference>
<comment type="caution">
    <text evidence="6">Lacks conserved residue(s) required for the propagation of feature annotation.</text>
</comment>
<keyword evidence="8" id="KW-1185">Reference proteome</keyword>
<dbReference type="GO" id="GO:0036221">
    <property type="term" value="F:UTP diphosphatase activity"/>
    <property type="evidence" value="ECO:0007669"/>
    <property type="project" value="RHEA"/>
</dbReference>
<dbReference type="NCBIfam" id="TIGR00172">
    <property type="entry name" value="maf"/>
    <property type="match status" value="1"/>
</dbReference>
<accession>A0A1H9MTY7</accession>
<dbReference type="EC" id="3.6.1.9" evidence="6"/>
<reference evidence="7 8" key="1">
    <citation type="submission" date="2016-10" db="EMBL/GenBank/DDBJ databases">
        <authorList>
            <person name="de Groot N.N."/>
        </authorList>
    </citation>
    <scope>NUCLEOTIDE SEQUENCE [LARGE SCALE GENOMIC DNA]</scope>
    <source>
        <strain evidence="7 8">CGMCC 1.7727</strain>
    </source>
</reference>
<keyword evidence="5 6" id="KW-0546">Nucleotide metabolism</keyword>
<dbReference type="HAMAP" id="MF_00528">
    <property type="entry name" value="Maf"/>
    <property type="match status" value="1"/>
</dbReference>
<evidence type="ECO:0000256" key="4">
    <source>
        <dbReference type="ARBA" id="ARBA00022801"/>
    </source>
</evidence>
<organism evidence="7 8">
    <name type="scientific">Gracilibacillus ureilyticus</name>
    <dbReference type="NCBI Taxonomy" id="531814"/>
    <lineage>
        <taxon>Bacteria</taxon>
        <taxon>Bacillati</taxon>
        <taxon>Bacillota</taxon>
        <taxon>Bacilli</taxon>
        <taxon>Bacillales</taxon>
        <taxon>Bacillaceae</taxon>
        <taxon>Gracilibacillus</taxon>
    </lineage>
</organism>
<name>A0A1H9MTY7_9BACI</name>
<gene>
    <name evidence="7" type="ORF">SAMN04487944_102157</name>
</gene>
<dbReference type="Gene3D" id="3.90.950.10">
    <property type="match status" value="1"/>
</dbReference>
<dbReference type="InterPro" id="IPR003697">
    <property type="entry name" value="Maf-like"/>
</dbReference>
<dbReference type="PIRSF" id="PIRSF006305">
    <property type="entry name" value="Maf"/>
    <property type="match status" value="1"/>
</dbReference>
<dbReference type="Pfam" id="PF02545">
    <property type="entry name" value="Maf"/>
    <property type="match status" value="1"/>
</dbReference>
<comment type="catalytic activity">
    <reaction evidence="6">
        <text>dTTP + H2O = dTMP + diphosphate + H(+)</text>
        <dbReference type="Rhea" id="RHEA:28534"/>
        <dbReference type="ChEBI" id="CHEBI:15377"/>
        <dbReference type="ChEBI" id="CHEBI:15378"/>
        <dbReference type="ChEBI" id="CHEBI:33019"/>
        <dbReference type="ChEBI" id="CHEBI:37568"/>
        <dbReference type="ChEBI" id="CHEBI:63528"/>
        <dbReference type="EC" id="3.6.1.9"/>
    </reaction>
</comment>
<comment type="function">
    <text evidence="6">Nucleoside triphosphate pyrophosphatase that hydrolyzes dTTP and UTP. May have a dual role in cell division arrest and in preventing the incorporation of modified nucleotides into cellular nucleic acids.</text>
</comment>
<dbReference type="SUPFAM" id="SSF52972">
    <property type="entry name" value="ITPase-like"/>
    <property type="match status" value="1"/>
</dbReference>
<dbReference type="RefSeq" id="WP_089739203.1">
    <property type="nucleotide sequence ID" value="NZ_FOGL01000002.1"/>
</dbReference>
<evidence type="ECO:0000256" key="6">
    <source>
        <dbReference type="HAMAP-Rule" id="MF_00528"/>
    </source>
</evidence>
<proteinExistence type="inferred from homology"/>
<keyword evidence="3 6" id="KW-0963">Cytoplasm</keyword>
<evidence type="ECO:0000256" key="1">
    <source>
        <dbReference type="ARBA" id="ARBA00001968"/>
    </source>
</evidence>
<dbReference type="AlphaFoldDB" id="A0A1H9MTY7"/>
<evidence type="ECO:0000256" key="5">
    <source>
        <dbReference type="ARBA" id="ARBA00023080"/>
    </source>
</evidence>
<comment type="cofactor">
    <cofactor evidence="1 6">
        <name>a divalent metal cation</name>
        <dbReference type="ChEBI" id="CHEBI:60240"/>
    </cofactor>
</comment>
<evidence type="ECO:0000256" key="3">
    <source>
        <dbReference type="ARBA" id="ARBA00022490"/>
    </source>
</evidence>
<dbReference type="PANTHER" id="PTHR43213">
    <property type="entry name" value="BIFUNCTIONAL DTTP/UTP PYROPHOSPHATASE/METHYLTRANSFERASE PROTEIN-RELATED"/>
    <property type="match status" value="1"/>
</dbReference>
<dbReference type="GO" id="GO:0005737">
    <property type="term" value="C:cytoplasm"/>
    <property type="evidence" value="ECO:0007669"/>
    <property type="project" value="UniProtKB-SubCell"/>
</dbReference>
<dbReference type="InterPro" id="IPR029001">
    <property type="entry name" value="ITPase-like_fam"/>
</dbReference>